<keyword evidence="4" id="KW-0863">Zinc-finger</keyword>
<dbReference type="PROSITE" id="PS00518">
    <property type="entry name" value="ZF_RING_1"/>
    <property type="match status" value="1"/>
</dbReference>
<feature type="compositionally biased region" description="Basic and acidic residues" evidence="7">
    <location>
        <begin position="121"/>
        <end position="131"/>
    </location>
</feature>
<keyword evidence="6" id="KW-0862">Zinc</keyword>
<evidence type="ECO:0000256" key="4">
    <source>
        <dbReference type="ARBA" id="ARBA00022771"/>
    </source>
</evidence>
<dbReference type="InterPro" id="IPR027370">
    <property type="entry name" value="Znf-RING_euk"/>
</dbReference>
<dbReference type="GO" id="GO:0008270">
    <property type="term" value="F:zinc ion binding"/>
    <property type="evidence" value="ECO:0007669"/>
    <property type="project" value="UniProtKB-KW"/>
</dbReference>
<sequence>MDISPSAAFSCLICQQVMTLPLTTPCAHNFCKLCLEGAFAGKSSMRERNRGGRTLRTQKNILTDISDFLQNHQVNSELMDAIESLKSKNKEEESVDSAGESSEEIDNSDNETGTELPEEESGVKECEEKSPTKCKPGRSPKRQNVNALKKLTED</sequence>
<keyword evidence="3" id="KW-0479">Metal-binding</keyword>
<evidence type="ECO:0000259" key="8">
    <source>
        <dbReference type="Pfam" id="PF13445"/>
    </source>
</evidence>
<feature type="domain" description="Zinc finger RING-type eukaryotic" evidence="8">
    <location>
        <begin position="11"/>
        <end position="42"/>
    </location>
</feature>
<comment type="pathway">
    <text evidence="1">Protein modification; protein ubiquitination.</text>
</comment>
<evidence type="ECO:0000256" key="7">
    <source>
        <dbReference type="SAM" id="MobiDB-lite"/>
    </source>
</evidence>
<dbReference type="GO" id="GO:0016567">
    <property type="term" value="P:protein ubiquitination"/>
    <property type="evidence" value="ECO:0007669"/>
    <property type="project" value="TreeGrafter"/>
</dbReference>
<proteinExistence type="predicted"/>
<dbReference type="Proteomes" id="UP001457282">
    <property type="component" value="Unassembled WGS sequence"/>
</dbReference>
<comment type="caution">
    <text evidence="9">The sequence shown here is derived from an EMBL/GenBank/DDBJ whole genome shotgun (WGS) entry which is preliminary data.</text>
</comment>
<name>A0AAW1WS87_RUBAR</name>
<dbReference type="PANTHER" id="PTHR14140">
    <property type="entry name" value="E3 UBIQUITIN-PROTEIN LIGASE UHRF-RELATED"/>
    <property type="match status" value="1"/>
</dbReference>
<dbReference type="PANTHER" id="PTHR14140:SF46">
    <property type="entry name" value="E3 UBIQUITIN-PROTEIN LIGASE ORTHRUS 1-RELATED"/>
    <property type="match status" value="1"/>
</dbReference>
<dbReference type="Pfam" id="PF13445">
    <property type="entry name" value="zf-RING_UBOX"/>
    <property type="match status" value="1"/>
</dbReference>
<dbReference type="SUPFAM" id="SSF57850">
    <property type="entry name" value="RING/U-box"/>
    <property type="match status" value="1"/>
</dbReference>
<reference evidence="9 10" key="1">
    <citation type="journal article" date="2023" name="G3 (Bethesda)">
        <title>A chromosome-length genome assembly and annotation of blackberry (Rubus argutus, cv. 'Hillquist').</title>
        <authorList>
            <person name="Bruna T."/>
            <person name="Aryal R."/>
            <person name="Dudchenko O."/>
            <person name="Sargent D.J."/>
            <person name="Mead D."/>
            <person name="Buti M."/>
            <person name="Cavallini A."/>
            <person name="Hytonen T."/>
            <person name="Andres J."/>
            <person name="Pham M."/>
            <person name="Weisz D."/>
            <person name="Mascagni F."/>
            <person name="Usai G."/>
            <person name="Natali L."/>
            <person name="Bassil N."/>
            <person name="Fernandez G.E."/>
            <person name="Lomsadze A."/>
            <person name="Armour M."/>
            <person name="Olukolu B."/>
            <person name="Poorten T."/>
            <person name="Britton C."/>
            <person name="Davik J."/>
            <person name="Ashrafi H."/>
            <person name="Aiden E.L."/>
            <person name="Borodovsky M."/>
            <person name="Worthington M."/>
        </authorList>
    </citation>
    <scope>NUCLEOTIDE SEQUENCE [LARGE SCALE GENOMIC DNA]</scope>
    <source>
        <strain evidence="9">PI 553951</strain>
    </source>
</reference>
<evidence type="ECO:0000256" key="2">
    <source>
        <dbReference type="ARBA" id="ARBA00022679"/>
    </source>
</evidence>
<dbReference type="EMBL" id="JBEDUW010000005">
    <property type="protein sequence ID" value="KAK9926516.1"/>
    <property type="molecule type" value="Genomic_DNA"/>
</dbReference>
<dbReference type="GO" id="GO:0061630">
    <property type="term" value="F:ubiquitin protein ligase activity"/>
    <property type="evidence" value="ECO:0007669"/>
    <property type="project" value="TreeGrafter"/>
</dbReference>
<accession>A0AAW1WS87</accession>
<organism evidence="9 10">
    <name type="scientific">Rubus argutus</name>
    <name type="common">Southern blackberry</name>
    <dbReference type="NCBI Taxonomy" id="59490"/>
    <lineage>
        <taxon>Eukaryota</taxon>
        <taxon>Viridiplantae</taxon>
        <taxon>Streptophyta</taxon>
        <taxon>Embryophyta</taxon>
        <taxon>Tracheophyta</taxon>
        <taxon>Spermatophyta</taxon>
        <taxon>Magnoliopsida</taxon>
        <taxon>eudicotyledons</taxon>
        <taxon>Gunneridae</taxon>
        <taxon>Pentapetalae</taxon>
        <taxon>rosids</taxon>
        <taxon>fabids</taxon>
        <taxon>Rosales</taxon>
        <taxon>Rosaceae</taxon>
        <taxon>Rosoideae</taxon>
        <taxon>Rosoideae incertae sedis</taxon>
        <taxon>Rubus</taxon>
    </lineage>
</organism>
<keyword evidence="10" id="KW-1185">Reference proteome</keyword>
<evidence type="ECO:0000313" key="9">
    <source>
        <dbReference type="EMBL" id="KAK9926516.1"/>
    </source>
</evidence>
<evidence type="ECO:0000256" key="1">
    <source>
        <dbReference type="ARBA" id="ARBA00004906"/>
    </source>
</evidence>
<gene>
    <name evidence="9" type="ORF">M0R45_023743</name>
</gene>
<dbReference type="AlphaFoldDB" id="A0AAW1WS87"/>
<feature type="region of interest" description="Disordered" evidence="7">
    <location>
        <begin position="85"/>
        <end position="154"/>
    </location>
</feature>
<evidence type="ECO:0000313" key="10">
    <source>
        <dbReference type="Proteomes" id="UP001457282"/>
    </source>
</evidence>
<keyword evidence="2" id="KW-0808">Transferase</keyword>
<evidence type="ECO:0000256" key="5">
    <source>
        <dbReference type="ARBA" id="ARBA00022786"/>
    </source>
</evidence>
<protein>
    <recommendedName>
        <fullName evidence="8">Zinc finger RING-type eukaryotic domain-containing protein</fullName>
    </recommendedName>
</protein>
<evidence type="ECO:0000256" key="6">
    <source>
        <dbReference type="ARBA" id="ARBA00022833"/>
    </source>
</evidence>
<evidence type="ECO:0000256" key="3">
    <source>
        <dbReference type="ARBA" id="ARBA00022723"/>
    </source>
</evidence>
<dbReference type="GO" id="GO:0044027">
    <property type="term" value="P:negative regulation of gene expression via chromosomal CpG island methylation"/>
    <property type="evidence" value="ECO:0007669"/>
    <property type="project" value="TreeGrafter"/>
</dbReference>
<dbReference type="InterPro" id="IPR017907">
    <property type="entry name" value="Znf_RING_CS"/>
</dbReference>
<dbReference type="InterPro" id="IPR045134">
    <property type="entry name" value="UHRF1/2-like"/>
</dbReference>
<dbReference type="Gene3D" id="3.30.40.10">
    <property type="entry name" value="Zinc/RING finger domain, C3HC4 (zinc finger)"/>
    <property type="match status" value="1"/>
</dbReference>
<dbReference type="InterPro" id="IPR013083">
    <property type="entry name" value="Znf_RING/FYVE/PHD"/>
</dbReference>
<keyword evidence="5" id="KW-0833">Ubl conjugation pathway</keyword>